<dbReference type="GO" id="GO:0016491">
    <property type="term" value="F:oxidoreductase activity"/>
    <property type="evidence" value="ECO:0007669"/>
    <property type="project" value="InterPro"/>
</dbReference>
<dbReference type="AlphaFoldDB" id="A0A255G0K4"/>
<evidence type="ECO:0000313" key="2">
    <source>
        <dbReference type="Proteomes" id="UP000215896"/>
    </source>
</evidence>
<proteinExistence type="predicted"/>
<dbReference type="RefSeq" id="WP_094399915.1">
    <property type="nucleotide sequence ID" value="NZ_NMVL01000004.1"/>
</dbReference>
<evidence type="ECO:0000313" key="1">
    <source>
        <dbReference type="EMBL" id="OYO09460.1"/>
    </source>
</evidence>
<dbReference type="Gene3D" id="2.30.110.10">
    <property type="entry name" value="Electron Transport, Fmn-binding Protein, Chain A"/>
    <property type="match status" value="1"/>
</dbReference>
<dbReference type="Proteomes" id="UP000215896">
    <property type="component" value="Unassembled WGS sequence"/>
</dbReference>
<keyword evidence="2" id="KW-1185">Reference proteome</keyword>
<accession>A0A255G0K4</accession>
<reference evidence="1 2" key="1">
    <citation type="submission" date="2017-07" db="EMBL/GenBank/DDBJ databases">
        <title>Draft whole genome sequences of clinical Proprionibacteriaceae strains.</title>
        <authorList>
            <person name="Bernier A.-M."/>
            <person name="Bernard K."/>
            <person name="Domingo M.-C."/>
        </authorList>
    </citation>
    <scope>NUCLEOTIDE SEQUENCE [LARGE SCALE GENOMIC DNA]</scope>
    <source>
        <strain evidence="1 2">NML 030167</strain>
    </source>
</reference>
<dbReference type="OrthoDB" id="3778270at2"/>
<accession>A0A4R6LVU6</accession>
<name>A0A255G0K4_9ACTN</name>
<sequence>MSTKSVRQRALALVGKRLNPLTLRMAYAGRGPFSLVRHVGRRSGRRFETPLILAPVPGGFVAELTWGDRVDWYRNIVAAGECTVLVRGREHRIVAIEPMSADEGLRAFPAPARLLLRLLRKRDYRLLREG</sequence>
<dbReference type="InterPro" id="IPR004378">
    <property type="entry name" value="F420H2_quin_Rdtase"/>
</dbReference>
<dbReference type="InterPro" id="IPR012349">
    <property type="entry name" value="Split_barrel_FMN-bd"/>
</dbReference>
<dbReference type="EMBL" id="NMVO01000017">
    <property type="protein sequence ID" value="OYO09460.1"/>
    <property type="molecule type" value="Genomic_DNA"/>
</dbReference>
<comment type="caution">
    <text evidence="1">The sequence shown here is derived from an EMBL/GenBank/DDBJ whole genome shotgun (WGS) entry which is preliminary data.</text>
</comment>
<gene>
    <name evidence="1" type="ORF">CGZ94_17425</name>
</gene>
<protein>
    <submittedName>
        <fullName evidence="1">Nitroreductase family deazaflavin-dependent oxidoreductase</fullName>
    </submittedName>
</protein>
<organism evidence="1 2">
    <name type="scientific">Enemella evansiae</name>
    <dbReference type="NCBI Taxonomy" id="2016499"/>
    <lineage>
        <taxon>Bacteria</taxon>
        <taxon>Bacillati</taxon>
        <taxon>Actinomycetota</taxon>
        <taxon>Actinomycetes</taxon>
        <taxon>Propionibacteriales</taxon>
        <taxon>Propionibacteriaceae</taxon>
        <taxon>Enemella</taxon>
    </lineage>
</organism>
<dbReference type="Pfam" id="PF04075">
    <property type="entry name" value="F420H2_quin_red"/>
    <property type="match status" value="1"/>
</dbReference>